<dbReference type="OrthoDB" id="5043642at2759"/>
<evidence type="ECO:0000313" key="1">
    <source>
        <dbReference type="EMBL" id="KAF9452869.1"/>
    </source>
</evidence>
<proteinExistence type="predicted"/>
<keyword evidence="2" id="KW-1185">Reference proteome</keyword>
<dbReference type="Pfam" id="PF11927">
    <property type="entry name" value="HODM_asu-like"/>
    <property type="match status" value="1"/>
</dbReference>
<evidence type="ECO:0000313" key="2">
    <source>
        <dbReference type="Proteomes" id="UP000807342"/>
    </source>
</evidence>
<evidence type="ECO:0008006" key="3">
    <source>
        <dbReference type="Google" id="ProtNLM"/>
    </source>
</evidence>
<name>A0A9P5XL44_9AGAR</name>
<organism evidence="1 2">
    <name type="scientific">Macrolepiota fuliginosa MF-IS2</name>
    <dbReference type="NCBI Taxonomy" id="1400762"/>
    <lineage>
        <taxon>Eukaryota</taxon>
        <taxon>Fungi</taxon>
        <taxon>Dikarya</taxon>
        <taxon>Basidiomycota</taxon>
        <taxon>Agaricomycotina</taxon>
        <taxon>Agaricomycetes</taxon>
        <taxon>Agaricomycetidae</taxon>
        <taxon>Agaricales</taxon>
        <taxon>Agaricineae</taxon>
        <taxon>Agaricaceae</taxon>
        <taxon>Macrolepiota</taxon>
    </lineage>
</organism>
<dbReference type="InterPro" id="IPR021848">
    <property type="entry name" value="HODM_asu-like"/>
</dbReference>
<sequence length="399" mass="47025">MIAPLDYPYSVTAAIAGPIVWQIWTRYIVRRQLWQIERTKKSRAAMRETNYFELTGVPPPQPLPGFNIDDALPRPYRPFRWKYHQTMSLKEMEPNWWLELESTYRPRISQRKDLYSKHGVKVVDAMPGSELACVELMEMVIQFLCARYPNQFRYDPSSGIFRNDIMGTSVDTNNIKPLIFLLENVPEDFLIVQEDKATGLYHFRAGVSASAVGWNMSVKIGRPLHEVHGPVPFYKEKMQHSMDRFFSKMTCDKPIQRGSWGLEIGQPLYLQTEDPRWASRDIQDPDLDINDIHLRVDWQTLRRLPKSQAIVFNFKALFTPITHFREEPFVPRLVATVLRESQRPFMEYKASFHTEHKVLPALDAWAKEQEEKGWVPRDWEVRTLDENPFYPGWQLHHKY</sequence>
<gene>
    <name evidence="1" type="ORF">P691DRAFT_771973</name>
</gene>
<reference evidence="1" key="1">
    <citation type="submission" date="2020-11" db="EMBL/GenBank/DDBJ databases">
        <authorList>
            <consortium name="DOE Joint Genome Institute"/>
            <person name="Ahrendt S."/>
            <person name="Riley R."/>
            <person name="Andreopoulos W."/>
            <person name="Labutti K."/>
            <person name="Pangilinan J."/>
            <person name="Ruiz-Duenas F.J."/>
            <person name="Barrasa J.M."/>
            <person name="Sanchez-Garcia M."/>
            <person name="Camarero S."/>
            <person name="Miyauchi S."/>
            <person name="Serrano A."/>
            <person name="Linde D."/>
            <person name="Babiker R."/>
            <person name="Drula E."/>
            <person name="Ayuso-Fernandez I."/>
            <person name="Pacheco R."/>
            <person name="Padilla G."/>
            <person name="Ferreira P."/>
            <person name="Barriuso J."/>
            <person name="Kellner H."/>
            <person name="Castanera R."/>
            <person name="Alfaro M."/>
            <person name="Ramirez L."/>
            <person name="Pisabarro A.G."/>
            <person name="Kuo A."/>
            <person name="Tritt A."/>
            <person name="Lipzen A."/>
            <person name="He G."/>
            <person name="Yan M."/>
            <person name="Ng V."/>
            <person name="Cullen D."/>
            <person name="Martin F."/>
            <person name="Rosso M.-N."/>
            <person name="Henrissat B."/>
            <person name="Hibbett D."/>
            <person name="Martinez A.T."/>
            <person name="Grigoriev I.V."/>
        </authorList>
    </citation>
    <scope>NUCLEOTIDE SEQUENCE</scope>
    <source>
        <strain evidence="1">MF-IS2</strain>
    </source>
</reference>
<dbReference type="AlphaFoldDB" id="A0A9P5XL44"/>
<accession>A0A9P5XL44</accession>
<protein>
    <recommendedName>
        <fullName evidence="3">HRQ family protein</fullName>
    </recommendedName>
</protein>
<dbReference type="EMBL" id="MU151067">
    <property type="protein sequence ID" value="KAF9452869.1"/>
    <property type="molecule type" value="Genomic_DNA"/>
</dbReference>
<dbReference type="Proteomes" id="UP000807342">
    <property type="component" value="Unassembled WGS sequence"/>
</dbReference>
<comment type="caution">
    <text evidence="1">The sequence shown here is derived from an EMBL/GenBank/DDBJ whole genome shotgun (WGS) entry which is preliminary data.</text>
</comment>